<evidence type="ECO:0000256" key="2">
    <source>
        <dbReference type="ARBA" id="ARBA00022670"/>
    </source>
</evidence>
<dbReference type="InterPro" id="IPR000209">
    <property type="entry name" value="Peptidase_S8/S53_dom"/>
</dbReference>
<evidence type="ECO:0000256" key="7">
    <source>
        <dbReference type="SAM" id="SignalP"/>
    </source>
</evidence>
<feature type="domain" description="P/Homo B" evidence="8">
    <location>
        <begin position="407"/>
        <end position="526"/>
    </location>
</feature>
<dbReference type="Gene3D" id="3.30.70.80">
    <property type="entry name" value="Peptidase S8 propeptide/proteinase inhibitor I9"/>
    <property type="match status" value="1"/>
</dbReference>
<dbReference type="InterPro" id="IPR036852">
    <property type="entry name" value="Peptidase_S8/S53_dom_sf"/>
</dbReference>
<feature type="chain" id="PRO_5018175515" evidence="7">
    <location>
        <begin position="36"/>
        <end position="526"/>
    </location>
</feature>
<sequence>MDKTRKSARLRRGAGLATAIGVVLAGIALPASAQASDAPLGVIANAGAENIVPGSYLVTLDSDEVTSGVAATAEALAESHGAEVTSVFRHALDGFAVEATEAEARALAADPAVAEVTHNQRVFTTATQTDPPSWGLDRIDQPSLPLDNSYTYPDHGGEGVTIYVLDTGIRHTHQDFGGRATFGFDAYGGNGNDGNGHGTHVAGTAGGTEYGVAKNADLVSVRVLDNNGSGTIEAVVGGVDWITANASGPSVVNVSLGGGANSTLDTAVRNSINTGITYAVAAGNNYGADASLSSPARVEEAITVGSSTNTDSISPFSNVGSVVDIFAPGSAITSAWNTSDTAENTISGTSMATPHVAGAAALYLAENPDATPAEVEDALVGAGLGDVLSGVPGGTANVLLNISGDGSGPGNPPTGERFENSTPVAIVDNTSVTSEIEVSGVGELAGVFEVDLDISHTWIGDLTIELTNPEGASQVLRDRAGGSQDDLVATYRIPGAGVAADGTWTLTVTDNASLDQGTLNSWALQF</sequence>
<dbReference type="InterPro" id="IPR022398">
    <property type="entry name" value="Peptidase_S8_His-AS"/>
</dbReference>
<gene>
    <name evidence="9" type="ORF">EBN88_01445</name>
</gene>
<dbReference type="InterPro" id="IPR037045">
    <property type="entry name" value="S8pro/Inhibitor_I9_sf"/>
</dbReference>
<dbReference type="InterPro" id="IPR002884">
    <property type="entry name" value="P_dom"/>
</dbReference>
<dbReference type="PROSITE" id="PS00136">
    <property type="entry name" value="SUBTILASE_ASP"/>
    <property type="match status" value="1"/>
</dbReference>
<dbReference type="SUPFAM" id="SSF54897">
    <property type="entry name" value="Protease propeptides/inhibitors"/>
    <property type="match status" value="1"/>
</dbReference>
<dbReference type="FunFam" id="3.40.50.200:FF:000014">
    <property type="entry name" value="Proteinase K"/>
    <property type="match status" value="1"/>
</dbReference>
<dbReference type="PROSITE" id="PS00137">
    <property type="entry name" value="SUBTILASE_HIS"/>
    <property type="match status" value="1"/>
</dbReference>
<dbReference type="PROSITE" id="PS51892">
    <property type="entry name" value="SUBTILASE"/>
    <property type="match status" value="1"/>
</dbReference>
<protein>
    <submittedName>
        <fullName evidence="9">S8 family peptidase</fullName>
    </submittedName>
</protein>
<organism evidence="9 10">
    <name type="scientific">Streptomyces triticirhizae</name>
    <dbReference type="NCBI Taxonomy" id="2483353"/>
    <lineage>
        <taxon>Bacteria</taxon>
        <taxon>Bacillati</taxon>
        <taxon>Actinomycetota</taxon>
        <taxon>Actinomycetes</taxon>
        <taxon>Kitasatosporales</taxon>
        <taxon>Streptomycetaceae</taxon>
        <taxon>Streptomyces</taxon>
    </lineage>
</organism>
<evidence type="ECO:0000256" key="5">
    <source>
        <dbReference type="PROSITE-ProRule" id="PRU01240"/>
    </source>
</evidence>
<keyword evidence="3 5" id="KW-0378">Hydrolase</keyword>
<evidence type="ECO:0000256" key="4">
    <source>
        <dbReference type="ARBA" id="ARBA00022825"/>
    </source>
</evidence>
<dbReference type="PANTHER" id="PTHR43806">
    <property type="entry name" value="PEPTIDASE S8"/>
    <property type="match status" value="1"/>
</dbReference>
<dbReference type="Proteomes" id="UP000278673">
    <property type="component" value="Unassembled WGS sequence"/>
</dbReference>
<accession>A0A3M2MCA1</accession>
<dbReference type="SUPFAM" id="SSF49785">
    <property type="entry name" value="Galactose-binding domain-like"/>
    <property type="match status" value="1"/>
</dbReference>
<dbReference type="RefSeq" id="WP_122181925.1">
    <property type="nucleotide sequence ID" value="NZ_RFFJ01000003.1"/>
</dbReference>
<dbReference type="Pfam" id="PF00082">
    <property type="entry name" value="Peptidase_S8"/>
    <property type="match status" value="1"/>
</dbReference>
<feature type="active site" description="Charge relay system" evidence="5">
    <location>
        <position position="166"/>
    </location>
</feature>
<dbReference type="GO" id="GO:0005615">
    <property type="term" value="C:extracellular space"/>
    <property type="evidence" value="ECO:0007669"/>
    <property type="project" value="TreeGrafter"/>
</dbReference>
<evidence type="ECO:0000313" key="9">
    <source>
        <dbReference type="EMBL" id="RMI46265.1"/>
    </source>
</evidence>
<dbReference type="InterPro" id="IPR015500">
    <property type="entry name" value="Peptidase_S8_subtilisin-rel"/>
</dbReference>
<dbReference type="InterPro" id="IPR023828">
    <property type="entry name" value="Peptidase_S8_Ser-AS"/>
</dbReference>
<evidence type="ECO:0000256" key="3">
    <source>
        <dbReference type="ARBA" id="ARBA00022801"/>
    </source>
</evidence>
<comment type="caution">
    <text evidence="9">The sequence shown here is derived from an EMBL/GenBank/DDBJ whole genome shotgun (WGS) entry which is preliminary data.</text>
</comment>
<dbReference type="EMBL" id="RFFJ01000003">
    <property type="protein sequence ID" value="RMI46265.1"/>
    <property type="molecule type" value="Genomic_DNA"/>
</dbReference>
<dbReference type="GO" id="GO:0004252">
    <property type="term" value="F:serine-type endopeptidase activity"/>
    <property type="evidence" value="ECO:0007669"/>
    <property type="project" value="UniProtKB-UniRule"/>
</dbReference>
<evidence type="ECO:0000256" key="6">
    <source>
        <dbReference type="RuleBase" id="RU003355"/>
    </source>
</evidence>
<feature type="active site" description="Charge relay system" evidence="5">
    <location>
        <position position="350"/>
    </location>
</feature>
<feature type="signal peptide" evidence="7">
    <location>
        <begin position="1"/>
        <end position="35"/>
    </location>
</feature>
<keyword evidence="7" id="KW-0732">Signal</keyword>
<dbReference type="InterPro" id="IPR034193">
    <property type="entry name" value="PCSK9_ProteinaseK-like"/>
</dbReference>
<proteinExistence type="inferred from homology"/>
<keyword evidence="10" id="KW-1185">Reference proteome</keyword>
<evidence type="ECO:0000313" key="10">
    <source>
        <dbReference type="Proteomes" id="UP000278673"/>
    </source>
</evidence>
<dbReference type="InterPro" id="IPR008979">
    <property type="entry name" value="Galactose-bd-like_sf"/>
</dbReference>
<dbReference type="Gene3D" id="3.40.50.200">
    <property type="entry name" value="Peptidase S8/S53 domain"/>
    <property type="match status" value="1"/>
</dbReference>
<evidence type="ECO:0000259" key="8">
    <source>
        <dbReference type="PROSITE" id="PS51829"/>
    </source>
</evidence>
<dbReference type="InterPro" id="IPR023827">
    <property type="entry name" value="Peptidase_S8_Asp-AS"/>
</dbReference>
<dbReference type="CDD" id="cd04077">
    <property type="entry name" value="Peptidases_S8_PCSK9_ProteinaseK_like"/>
    <property type="match status" value="1"/>
</dbReference>
<dbReference type="InterPro" id="IPR050131">
    <property type="entry name" value="Peptidase_S8_subtilisin-like"/>
</dbReference>
<dbReference type="PRINTS" id="PR00723">
    <property type="entry name" value="SUBTILISIN"/>
</dbReference>
<evidence type="ECO:0000256" key="1">
    <source>
        <dbReference type="ARBA" id="ARBA00011073"/>
    </source>
</evidence>
<keyword evidence="2 5" id="KW-0645">Protease</keyword>
<dbReference type="InterPro" id="IPR010259">
    <property type="entry name" value="S8pro/Inhibitor_I9"/>
</dbReference>
<dbReference type="Gene3D" id="2.60.120.260">
    <property type="entry name" value="Galactose-binding domain-like"/>
    <property type="match status" value="1"/>
</dbReference>
<dbReference type="Pfam" id="PF01483">
    <property type="entry name" value="P_proprotein"/>
    <property type="match status" value="1"/>
</dbReference>
<comment type="similarity">
    <text evidence="1 5 6">Belongs to the peptidase S8 family.</text>
</comment>
<dbReference type="SUPFAM" id="SSF52743">
    <property type="entry name" value="Subtilisin-like"/>
    <property type="match status" value="1"/>
</dbReference>
<dbReference type="PROSITE" id="PS00138">
    <property type="entry name" value="SUBTILASE_SER"/>
    <property type="match status" value="1"/>
</dbReference>
<name>A0A3M2MCA1_9ACTN</name>
<reference evidence="9 10" key="1">
    <citation type="submission" date="2018-10" db="EMBL/GenBank/DDBJ databases">
        <title>Isolation, diversity and antifungal activity of actinobacteria from wheat.</title>
        <authorList>
            <person name="Han C."/>
        </authorList>
    </citation>
    <scope>NUCLEOTIDE SEQUENCE [LARGE SCALE GENOMIC DNA]</scope>
    <source>
        <strain evidence="9 10">NEAU-YY642</strain>
    </source>
</reference>
<dbReference type="GO" id="GO:0006508">
    <property type="term" value="P:proteolysis"/>
    <property type="evidence" value="ECO:0007669"/>
    <property type="project" value="UniProtKB-KW"/>
</dbReference>
<dbReference type="PROSITE" id="PS51829">
    <property type="entry name" value="P_HOMO_B"/>
    <property type="match status" value="1"/>
</dbReference>
<dbReference type="Pfam" id="PF05922">
    <property type="entry name" value="Inhibitor_I9"/>
    <property type="match status" value="1"/>
</dbReference>
<feature type="active site" description="Charge relay system" evidence="5">
    <location>
        <position position="197"/>
    </location>
</feature>
<keyword evidence="4 5" id="KW-0720">Serine protease</keyword>
<dbReference type="AlphaFoldDB" id="A0A3M2MCA1"/>
<dbReference type="PANTHER" id="PTHR43806:SF11">
    <property type="entry name" value="CEREVISIN-RELATED"/>
    <property type="match status" value="1"/>
</dbReference>